<evidence type="ECO:0000256" key="4">
    <source>
        <dbReference type="ARBA" id="ARBA00022737"/>
    </source>
</evidence>
<evidence type="ECO:0000256" key="9">
    <source>
        <dbReference type="SAM" id="MobiDB-lite"/>
    </source>
</evidence>
<dbReference type="GO" id="GO:0016887">
    <property type="term" value="F:ATP hydrolysis activity"/>
    <property type="evidence" value="ECO:0007669"/>
    <property type="project" value="InterPro"/>
</dbReference>
<keyword evidence="6" id="KW-0067">ATP-binding</keyword>
<feature type="transmembrane region" description="Helical" evidence="10">
    <location>
        <begin position="325"/>
        <end position="346"/>
    </location>
</feature>
<dbReference type="InterPro" id="IPR017871">
    <property type="entry name" value="ABC_transporter-like_CS"/>
</dbReference>
<name>A0A0D7ACB4_9AGAR</name>
<dbReference type="InterPro" id="IPR003439">
    <property type="entry name" value="ABC_transporter-like_ATP-bd"/>
</dbReference>
<keyword evidence="13" id="KW-0378">Hydrolase</keyword>
<dbReference type="SMART" id="SM00382">
    <property type="entry name" value="AAA"/>
    <property type="match status" value="2"/>
</dbReference>
<feature type="transmembrane region" description="Helical" evidence="10">
    <location>
        <begin position="1255"/>
        <end position="1275"/>
    </location>
</feature>
<keyword evidence="8 10" id="KW-0472">Membrane</keyword>
<dbReference type="InterPro" id="IPR003593">
    <property type="entry name" value="AAA+_ATPase"/>
</dbReference>
<evidence type="ECO:0000259" key="11">
    <source>
        <dbReference type="PROSITE" id="PS50893"/>
    </source>
</evidence>
<dbReference type="InterPro" id="IPR027417">
    <property type="entry name" value="P-loop_NTPase"/>
</dbReference>
<dbReference type="CDD" id="cd18604">
    <property type="entry name" value="ABC_6TM_VMR1_D2_like"/>
    <property type="match status" value="1"/>
</dbReference>
<reference evidence="13 14" key="1">
    <citation type="journal article" date="2015" name="Fungal Genet. Biol.">
        <title>Evolution of novel wood decay mechanisms in Agaricales revealed by the genome sequences of Fistulina hepatica and Cylindrobasidium torrendii.</title>
        <authorList>
            <person name="Floudas D."/>
            <person name="Held B.W."/>
            <person name="Riley R."/>
            <person name="Nagy L.G."/>
            <person name="Koehler G."/>
            <person name="Ransdell A.S."/>
            <person name="Younus H."/>
            <person name="Chow J."/>
            <person name="Chiniquy J."/>
            <person name="Lipzen A."/>
            <person name="Tritt A."/>
            <person name="Sun H."/>
            <person name="Haridas S."/>
            <person name="LaButti K."/>
            <person name="Ohm R.A."/>
            <person name="Kues U."/>
            <person name="Blanchette R.A."/>
            <person name="Grigoriev I.V."/>
            <person name="Minto R.E."/>
            <person name="Hibbett D.S."/>
        </authorList>
    </citation>
    <scope>NUCLEOTIDE SEQUENCE [LARGE SCALE GENOMIC DNA]</scope>
    <source>
        <strain evidence="13 14">ATCC 64428</strain>
    </source>
</reference>
<dbReference type="CDD" id="cd03244">
    <property type="entry name" value="ABCC_MRP_domain2"/>
    <property type="match status" value="1"/>
</dbReference>
<dbReference type="InterPro" id="IPR011527">
    <property type="entry name" value="ABC1_TM_dom"/>
</dbReference>
<evidence type="ECO:0000313" key="13">
    <source>
        <dbReference type="EMBL" id="KIY47576.1"/>
    </source>
</evidence>
<dbReference type="PANTHER" id="PTHR24223:SF356">
    <property type="entry name" value="ATP-BINDING CASSETTE TRANSPORTER ABC4"/>
    <property type="match status" value="1"/>
</dbReference>
<feature type="transmembrane region" description="Helical" evidence="10">
    <location>
        <begin position="546"/>
        <end position="568"/>
    </location>
</feature>
<feature type="transmembrane region" description="Helical" evidence="10">
    <location>
        <begin position="23"/>
        <end position="48"/>
    </location>
</feature>
<feature type="domain" description="ABC transmembrane type-1" evidence="12">
    <location>
        <begin position="498"/>
        <end position="690"/>
    </location>
</feature>
<dbReference type="FunFam" id="3.40.50.300:FF:000838">
    <property type="entry name" value="ABC multidrug transporter (Eurofung)"/>
    <property type="match status" value="1"/>
</dbReference>
<dbReference type="OrthoDB" id="6500128at2759"/>
<dbReference type="CDD" id="cd18596">
    <property type="entry name" value="ABC_6TM_VMR1_D1_like"/>
    <property type="match status" value="1"/>
</dbReference>
<dbReference type="GO" id="GO:0016020">
    <property type="term" value="C:membrane"/>
    <property type="evidence" value="ECO:0007669"/>
    <property type="project" value="UniProtKB-SubCell"/>
</dbReference>
<evidence type="ECO:0000256" key="2">
    <source>
        <dbReference type="ARBA" id="ARBA00022448"/>
    </source>
</evidence>
<dbReference type="Gene3D" id="1.20.1560.10">
    <property type="entry name" value="ABC transporter type 1, transmembrane domain"/>
    <property type="match status" value="2"/>
</dbReference>
<evidence type="ECO:0000256" key="6">
    <source>
        <dbReference type="ARBA" id="ARBA00022840"/>
    </source>
</evidence>
<keyword evidence="4" id="KW-0677">Repeat</keyword>
<feature type="transmembrane region" description="Helical" evidence="10">
    <location>
        <begin position="631"/>
        <end position="654"/>
    </location>
</feature>
<organism evidence="13 14">
    <name type="scientific">Fistulina hepatica ATCC 64428</name>
    <dbReference type="NCBI Taxonomy" id="1128425"/>
    <lineage>
        <taxon>Eukaryota</taxon>
        <taxon>Fungi</taxon>
        <taxon>Dikarya</taxon>
        <taxon>Basidiomycota</taxon>
        <taxon>Agaricomycotina</taxon>
        <taxon>Agaricomycetes</taxon>
        <taxon>Agaricomycetidae</taxon>
        <taxon>Agaricales</taxon>
        <taxon>Fistulinaceae</taxon>
        <taxon>Fistulina</taxon>
    </lineage>
</organism>
<dbReference type="Gene3D" id="3.40.50.300">
    <property type="entry name" value="P-loop containing nucleotide triphosphate hydrolases"/>
    <property type="match status" value="2"/>
</dbReference>
<evidence type="ECO:0000259" key="12">
    <source>
        <dbReference type="PROSITE" id="PS50929"/>
    </source>
</evidence>
<evidence type="ECO:0000256" key="5">
    <source>
        <dbReference type="ARBA" id="ARBA00022741"/>
    </source>
</evidence>
<evidence type="ECO:0000256" key="10">
    <source>
        <dbReference type="SAM" id="Phobius"/>
    </source>
</evidence>
<feature type="transmembrane region" description="Helical" evidence="10">
    <location>
        <begin position="1068"/>
        <end position="1095"/>
    </location>
</feature>
<dbReference type="InterPro" id="IPR036640">
    <property type="entry name" value="ABC1_TM_sf"/>
</dbReference>
<feature type="domain" description="ABC transporter" evidence="11">
    <location>
        <begin position="1347"/>
        <end position="1584"/>
    </location>
</feature>
<feature type="transmembrane region" description="Helical" evidence="10">
    <location>
        <begin position="93"/>
        <end position="112"/>
    </location>
</feature>
<dbReference type="SUPFAM" id="SSF90123">
    <property type="entry name" value="ABC transporter transmembrane region"/>
    <property type="match status" value="2"/>
</dbReference>
<feature type="transmembrane region" description="Helical" evidence="10">
    <location>
        <begin position="521"/>
        <end position="540"/>
    </location>
</feature>
<evidence type="ECO:0000256" key="7">
    <source>
        <dbReference type="ARBA" id="ARBA00022989"/>
    </source>
</evidence>
<dbReference type="PANTHER" id="PTHR24223">
    <property type="entry name" value="ATP-BINDING CASSETTE SUB-FAMILY C"/>
    <property type="match status" value="1"/>
</dbReference>
<feature type="transmembrane region" description="Helical" evidence="10">
    <location>
        <begin position="174"/>
        <end position="192"/>
    </location>
</feature>
<feature type="transmembrane region" description="Helical" evidence="10">
    <location>
        <begin position="212"/>
        <end position="232"/>
    </location>
</feature>
<proteinExistence type="predicted"/>
<protein>
    <submittedName>
        <fullName evidence="13">p-loop containing nucleoside triphosphate hydrolase protein</fullName>
    </submittedName>
</protein>
<keyword evidence="5" id="KW-0547">Nucleotide-binding</keyword>
<feature type="transmembrane region" description="Helical" evidence="10">
    <location>
        <begin position="366"/>
        <end position="387"/>
    </location>
</feature>
<dbReference type="FunFam" id="1.20.1560.10:FF:000013">
    <property type="entry name" value="ABC transporter C family member 2"/>
    <property type="match status" value="1"/>
</dbReference>
<feature type="domain" description="ABC transporter" evidence="11">
    <location>
        <begin position="730"/>
        <end position="971"/>
    </location>
</feature>
<feature type="transmembrane region" description="Helical" evidence="10">
    <location>
        <begin position="146"/>
        <end position="167"/>
    </location>
</feature>
<dbReference type="GO" id="GO:0005524">
    <property type="term" value="F:ATP binding"/>
    <property type="evidence" value="ECO:0007669"/>
    <property type="project" value="UniProtKB-KW"/>
</dbReference>
<keyword evidence="3 10" id="KW-0812">Transmembrane</keyword>
<feature type="transmembrane region" description="Helical" evidence="10">
    <location>
        <begin position="1171"/>
        <end position="1190"/>
    </location>
</feature>
<keyword evidence="7 10" id="KW-1133">Transmembrane helix</keyword>
<keyword evidence="2" id="KW-0813">Transport</keyword>
<feature type="domain" description="ABC transmembrane type-1" evidence="12">
    <location>
        <begin position="1032"/>
        <end position="1310"/>
    </location>
</feature>
<evidence type="ECO:0000256" key="8">
    <source>
        <dbReference type="ARBA" id="ARBA00023136"/>
    </source>
</evidence>
<evidence type="ECO:0000256" key="1">
    <source>
        <dbReference type="ARBA" id="ARBA00004141"/>
    </source>
</evidence>
<dbReference type="PROSITE" id="PS50929">
    <property type="entry name" value="ABC_TM1F"/>
    <property type="match status" value="2"/>
</dbReference>
<feature type="compositionally biased region" description="Low complexity" evidence="9">
    <location>
        <begin position="436"/>
        <end position="481"/>
    </location>
</feature>
<feature type="region of interest" description="Disordered" evidence="9">
    <location>
        <begin position="416"/>
        <end position="502"/>
    </location>
</feature>
<sequence>MLRLRVPFAERCRAYTHSITSRIWLSTLMIPAYAAALSALALILHILLVKCTGHKASRVARPPVMNPLPSGFVAKFNAHVATHGGWMIYTHGIARFVGLLALLSLSTASLILDEAEQQETVDVNGKWGSKHEAKNQGELFTKRQRLEAVMCMVYLYTCILSIVSLSARPAYSNVIKKHLVLILLVTFGVYFWRDVFPLTTHKRNIADPTHAGILWAKVIVLFITAVIIPLVVPRQYVPFDPDYPADPSPEQTASLFSLLSYTFLDPLIKKAYALPHLSPDQFPPMSDYDFAKNLRARSFKHLDTFSGAPNRYMFWGFMSLFRREYLTLVVVVTLLVMAEFVSPIGINRLLHHLETGGANALMRPWFWLLWLVSGPVIASLVFQYYIYVNTGTLVRTQSIVTQLVFEHALRIRMKAELPDSKNKDGGATPSSEKGPTSEPASPTPAAEDSASGSSGDDSLSSTTDVGTSSQTTIQKAANNKNKGQKTKVEDRGPSSSSKNLTGRINNLVTTDLENMVEGRDFLLCFLFVPLQIILCIVFLYNVLGWSAFVGLATIVGLLPVPGYVAILLRDVQAEQMKRTDARVQTVTETMSVLRMVKLFGWEGKMQGRIDDKRREELKFIRKRQFLNLANGILNFFIPICTMITTYTTYLHTIIMKQPLNASIVFSSMTVFDMLRGQLHMAFAYFSMMITAKVSLDRVNSFLRETELLDQFTPDSTANFLPQDEHPRDVIGFRDATFTWSADSDGALTPSKRKFLLKVEDEVLFGRGKINLIIGPTGSGKTSLLMALLGEMHFVPTTPNSWYNLPRDGGVAYAAQESWVLNETIKENIIFGNPYDEARYKKVLYQCGLMRDLELFDAGDETEVGAKGLTLSGGQKARVTLARAIYSSAEIILLDDVLAALDVHTSKWVVDKCFAGDLTQGRTILLVTHNVALVKSIASHVVVLGTDGLVASHGPLSAIFAHEPQLVKEMNKEEEVLEKTDEVDVEPTEIPKGKGDGKLVVAEEVELGHLSWDALKLYLLGLSGSHYLVFFSIFFGGLLVVNGTQTVQTYWLGIWAAQYEDHRHFEVDIAYYLGIYVALLLSSMGLYCIVFAVYVLGSIKASKSLHSQLVHSVLNTTLRWLDTTPTSRIIARCTADIRSVDGPVSTFLFLLCEVSLDMACKLAAVVLMTPMFLFPGLLVAVAGGWLGQIYIKAQLSVKREMSNARAPVLGHLGAAIEGLTSIRAYSAQDRFRQDTLQRIDRYTAAGRIYYNLNRWVAIRIETLGAFFATAVATWFVYHQSGTSSDTGFSLNMAVGFSGMIFWWVRVFNMFEVEASSLERIKQYLKVEQEPESTPEGVSPAYWPASGDLVVEKLSARYSPDGPKVLHDISFAIKSGERVGVVGRTGSGKSSLTLSLLRCIYTEGEMWYDGRLTTNINLDDLRSNITIIPQVPELLSGTLRQNLDPFDQYDDATLNDALRAAGLFALQNEMDEDRITLDSAISGGGSNLSVGQRQILALARAIVRNSKLLILDEATSAIDYKTDNIIQTSLRNELKKDVTLITIAHRLQTIMDADKIMVLDAGEIVEYDSPRTLLKLEGGRFRALVDESGDKEHLYAIVQGHGDDH</sequence>
<dbReference type="Proteomes" id="UP000054144">
    <property type="component" value="Unassembled WGS sequence"/>
</dbReference>
<gene>
    <name evidence="13" type="ORF">FISHEDRAFT_45047</name>
</gene>
<dbReference type="EMBL" id="KN881931">
    <property type="protein sequence ID" value="KIY47576.1"/>
    <property type="molecule type" value="Genomic_DNA"/>
</dbReference>
<dbReference type="PROSITE" id="PS00211">
    <property type="entry name" value="ABC_TRANSPORTER_1"/>
    <property type="match status" value="1"/>
</dbReference>
<evidence type="ECO:0000313" key="14">
    <source>
        <dbReference type="Proteomes" id="UP000054144"/>
    </source>
</evidence>
<comment type="subcellular location">
    <subcellularLocation>
        <location evidence="1">Membrane</location>
        <topology evidence="1">Multi-pass membrane protein</topology>
    </subcellularLocation>
</comment>
<dbReference type="InterPro" id="IPR050173">
    <property type="entry name" value="ABC_transporter_C-like"/>
</dbReference>
<dbReference type="GO" id="GO:0140359">
    <property type="term" value="F:ABC-type transporter activity"/>
    <property type="evidence" value="ECO:0007669"/>
    <property type="project" value="InterPro"/>
</dbReference>
<feature type="transmembrane region" description="Helical" evidence="10">
    <location>
        <begin position="1016"/>
        <end position="1040"/>
    </location>
</feature>
<dbReference type="PROSITE" id="PS50893">
    <property type="entry name" value="ABC_TRANSPORTER_2"/>
    <property type="match status" value="2"/>
</dbReference>
<dbReference type="Pfam" id="PF00664">
    <property type="entry name" value="ABC_membrane"/>
    <property type="match status" value="2"/>
</dbReference>
<keyword evidence="14" id="KW-1185">Reference proteome</keyword>
<accession>A0A0D7ACB4</accession>
<evidence type="ECO:0000256" key="3">
    <source>
        <dbReference type="ARBA" id="ARBA00022692"/>
    </source>
</evidence>
<feature type="compositionally biased region" description="Polar residues" evidence="9">
    <location>
        <begin position="493"/>
        <end position="502"/>
    </location>
</feature>
<dbReference type="Pfam" id="PF00005">
    <property type="entry name" value="ABC_tran"/>
    <property type="match status" value="2"/>
</dbReference>
<feature type="transmembrane region" description="Helical" evidence="10">
    <location>
        <begin position="1287"/>
        <end position="1306"/>
    </location>
</feature>
<dbReference type="CDD" id="cd03250">
    <property type="entry name" value="ABCC_MRP_domain1"/>
    <property type="match status" value="1"/>
</dbReference>
<dbReference type="SUPFAM" id="SSF52540">
    <property type="entry name" value="P-loop containing nucleoside triphosphate hydrolases"/>
    <property type="match status" value="2"/>
</dbReference>